<dbReference type="Proteomes" id="UP000182842">
    <property type="component" value="Unassembled WGS sequence"/>
</dbReference>
<dbReference type="GeneID" id="69577779"/>
<organism evidence="1 2">
    <name type="scientific">Bifidobacterium longum</name>
    <dbReference type="NCBI Taxonomy" id="216816"/>
    <lineage>
        <taxon>Bacteria</taxon>
        <taxon>Bacillati</taxon>
        <taxon>Actinomycetota</taxon>
        <taxon>Actinomycetes</taxon>
        <taxon>Bifidobacteriales</taxon>
        <taxon>Bifidobacteriaceae</taxon>
        <taxon>Bifidobacterium</taxon>
    </lineage>
</organism>
<sequence>MARLESPQKHTRDNMRVLKEIENSAYYSKLMHNMVLDLLDQVDEASTDLAKQLEAETAVMPIQRENGRIVMPLSPEYDNGLCHHVAQVLLISELKKALDHELAVVAAWAIHQGDSKNSVAKAMHKHASDLFSKRNLIGGDIQRLCAAHDAMEEHPDDSRYDKIAVKLHDGFIYEILR</sequence>
<dbReference type="AlphaFoldDB" id="A0AA45ZNS7"/>
<dbReference type="EMBL" id="FNRW01000002">
    <property type="protein sequence ID" value="SEB34988.1"/>
    <property type="molecule type" value="Genomic_DNA"/>
</dbReference>
<accession>A0AA45ZNS7</accession>
<evidence type="ECO:0000313" key="2">
    <source>
        <dbReference type="Proteomes" id="UP000182842"/>
    </source>
</evidence>
<name>A0AA45ZNS7_BIFLN</name>
<reference evidence="1 2" key="1">
    <citation type="submission" date="2016-10" db="EMBL/GenBank/DDBJ databases">
        <authorList>
            <person name="Varghese N."/>
            <person name="Submissions S."/>
        </authorList>
    </citation>
    <scope>NUCLEOTIDE SEQUENCE [LARGE SCALE GENOMIC DNA]</scope>
    <source>
        <strain evidence="1 2">DSM 20219</strain>
    </source>
</reference>
<dbReference type="RefSeq" id="WP_013582460.1">
    <property type="nucleotide sequence ID" value="NZ_FNRW01000002.1"/>
</dbReference>
<comment type="caution">
    <text evidence="1">The sequence shown here is derived from an EMBL/GenBank/DDBJ whole genome shotgun (WGS) entry which is preliminary data.</text>
</comment>
<evidence type="ECO:0000313" key="1">
    <source>
        <dbReference type="EMBL" id="SEB34988.1"/>
    </source>
</evidence>
<gene>
    <name evidence="1" type="ORF">SAMN04489748_0522</name>
</gene>
<proteinExistence type="predicted"/>
<protein>
    <submittedName>
        <fullName evidence="1">Uncharacterized protein</fullName>
    </submittedName>
</protein>